<accession>A0ABN9VXX5</accession>
<name>A0ABN9VXX5_9DINO</name>
<dbReference type="EMBL" id="CAUYUJ010017704">
    <property type="protein sequence ID" value="CAK0877109.1"/>
    <property type="molecule type" value="Genomic_DNA"/>
</dbReference>
<evidence type="ECO:0000313" key="3">
    <source>
        <dbReference type="Proteomes" id="UP001189429"/>
    </source>
</evidence>
<comment type="caution">
    <text evidence="2">The sequence shown here is derived from an EMBL/GenBank/DDBJ whole genome shotgun (WGS) entry which is preliminary data.</text>
</comment>
<evidence type="ECO:0008006" key="4">
    <source>
        <dbReference type="Google" id="ProtNLM"/>
    </source>
</evidence>
<sequence>MTASLRPQPSRAPAAGRTARARARGSTKQVQSSAVQRAARPRPRPLRLDAVAEGGSVQDWLDAGCDGFKGMRTVRPQAWGIQDTVDGLHDAGALGEDGAVQADVPLGAARGDGGRTALAAAFRAAAAQLLAPLAGSGLPAGLLERVRRDAEEVGVAVAEMIPTADKVSLKLELIRENVCLRWHQDNYVARAIVSYNCRGTEYVHDDHVDFWELDNCGNNDCVVRDPAAVCQAGVGDILLMKGKLFPGAVNGLVHRSPGYEYHPSGVVKARLVLKIDVRRAMS</sequence>
<reference evidence="2" key="1">
    <citation type="submission" date="2023-10" db="EMBL/GenBank/DDBJ databases">
        <authorList>
            <person name="Chen Y."/>
            <person name="Shah S."/>
            <person name="Dougan E. K."/>
            <person name="Thang M."/>
            <person name="Chan C."/>
        </authorList>
    </citation>
    <scope>NUCLEOTIDE SEQUENCE [LARGE SCALE GENOMIC DNA]</scope>
</reference>
<dbReference type="InterPro" id="IPR014955">
    <property type="entry name" value="DUF1826"/>
</dbReference>
<gene>
    <name evidence="2" type="ORF">PCOR1329_LOCUS61254</name>
</gene>
<protein>
    <recommendedName>
        <fullName evidence="4">DUF1826 domain-containing protein</fullName>
    </recommendedName>
</protein>
<proteinExistence type="predicted"/>
<dbReference type="Pfam" id="PF08856">
    <property type="entry name" value="DUF1826"/>
    <property type="match status" value="1"/>
</dbReference>
<evidence type="ECO:0000313" key="2">
    <source>
        <dbReference type="EMBL" id="CAK0877109.1"/>
    </source>
</evidence>
<evidence type="ECO:0000256" key="1">
    <source>
        <dbReference type="SAM" id="MobiDB-lite"/>
    </source>
</evidence>
<feature type="compositionally biased region" description="Low complexity" evidence="1">
    <location>
        <begin position="26"/>
        <end position="38"/>
    </location>
</feature>
<dbReference type="Proteomes" id="UP001189429">
    <property type="component" value="Unassembled WGS sequence"/>
</dbReference>
<keyword evidence="3" id="KW-1185">Reference proteome</keyword>
<feature type="compositionally biased region" description="Low complexity" evidence="1">
    <location>
        <begin position="9"/>
        <end position="18"/>
    </location>
</feature>
<feature type="region of interest" description="Disordered" evidence="1">
    <location>
        <begin position="1"/>
        <end position="45"/>
    </location>
</feature>
<organism evidence="2 3">
    <name type="scientific">Prorocentrum cordatum</name>
    <dbReference type="NCBI Taxonomy" id="2364126"/>
    <lineage>
        <taxon>Eukaryota</taxon>
        <taxon>Sar</taxon>
        <taxon>Alveolata</taxon>
        <taxon>Dinophyceae</taxon>
        <taxon>Prorocentrales</taxon>
        <taxon>Prorocentraceae</taxon>
        <taxon>Prorocentrum</taxon>
    </lineage>
</organism>